<dbReference type="EMBL" id="BMMZ01000002">
    <property type="protein sequence ID" value="GGL55371.1"/>
    <property type="molecule type" value="Genomic_DNA"/>
</dbReference>
<proteinExistence type="predicted"/>
<feature type="region of interest" description="Disordered" evidence="1">
    <location>
        <begin position="37"/>
        <end position="67"/>
    </location>
</feature>
<comment type="caution">
    <text evidence="2">The sequence shown here is derived from an EMBL/GenBank/DDBJ whole genome shotgun (WGS) entry which is preliminary data.</text>
</comment>
<sequence length="67" mass="6782">MRDPYAVVTPAGAVMITGPQFGPGELAVEHVPIGERGLGSVGAGRRLGADGEPYRGADADAEHGPAR</sequence>
<keyword evidence="3" id="KW-1185">Reference proteome</keyword>
<feature type="compositionally biased region" description="Basic and acidic residues" evidence="1">
    <location>
        <begin position="47"/>
        <end position="67"/>
    </location>
</feature>
<reference evidence="2" key="1">
    <citation type="journal article" date="2014" name="Int. J. Syst. Evol. Microbiol.">
        <title>Complete genome sequence of Corynebacterium casei LMG S-19264T (=DSM 44701T), isolated from a smear-ripened cheese.</title>
        <authorList>
            <consortium name="US DOE Joint Genome Institute (JGI-PGF)"/>
            <person name="Walter F."/>
            <person name="Albersmeier A."/>
            <person name="Kalinowski J."/>
            <person name="Ruckert C."/>
        </authorList>
    </citation>
    <scope>NUCLEOTIDE SEQUENCE</scope>
    <source>
        <strain evidence="2">CGMCC 4.7306</strain>
    </source>
</reference>
<gene>
    <name evidence="2" type="ORF">GCM10011575_12210</name>
</gene>
<organism evidence="2 3">
    <name type="scientific">Microlunatus endophyticus</name>
    <dbReference type="NCBI Taxonomy" id="1716077"/>
    <lineage>
        <taxon>Bacteria</taxon>
        <taxon>Bacillati</taxon>
        <taxon>Actinomycetota</taxon>
        <taxon>Actinomycetes</taxon>
        <taxon>Propionibacteriales</taxon>
        <taxon>Propionibacteriaceae</taxon>
        <taxon>Microlunatus</taxon>
    </lineage>
</organism>
<protein>
    <submittedName>
        <fullName evidence="2">Uncharacterized protein</fullName>
    </submittedName>
</protein>
<dbReference type="Proteomes" id="UP000613840">
    <property type="component" value="Unassembled WGS sequence"/>
</dbReference>
<accession>A0A917W1A2</accession>
<evidence type="ECO:0000313" key="3">
    <source>
        <dbReference type="Proteomes" id="UP000613840"/>
    </source>
</evidence>
<dbReference type="AlphaFoldDB" id="A0A917W1A2"/>
<reference evidence="2" key="2">
    <citation type="submission" date="2020-09" db="EMBL/GenBank/DDBJ databases">
        <authorList>
            <person name="Sun Q."/>
            <person name="Zhou Y."/>
        </authorList>
    </citation>
    <scope>NUCLEOTIDE SEQUENCE</scope>
    <source>
        <strain evidence="2">CGMCC 4.7306</strain>
    </source>
</reference>
<name>A0A917W1A2_9ACTN</name>
<evidence type="ECO:0000313" key="2">
    <source>
        <dbReference type="EMBL" id="GGL55371.1"/>
    </source>
</evidence>
<evidence type="ECO:0000256" key="1">
    <source>
        <dbReference type="SAM" id="MobiDB-lite"/>
    </source>
</evidence>